<feature type="transmembrane region" description="Helical" evidence="1">
    <location>
        <begin position="13"/>
        <end position="33"/>
    </location>
</feature>
<dbReference type="EMBL" id="LAFY01004253">
    <property type="protein sequence ID" value="KJX93571.1"/>
    <property type="molecule type" value="Genomic_DNA"/>
</dbReference>
<comment type="caution">
    <text evidence="2">The sequence shown here is derived from an EMBL/GenBank/DDBJ whole genome shotgun (WGS) entry which is preliminary data.</text>
</comment>
<proteinExistence type="predicted"/>
<keyword evidence="1" id="KW-1133">Transmembrane helix</keyword>
<keyword evidence="1" id="KW-0472">Membrane</keyword>
<reference evidence="2 3" key="1">
    <citation type="submission" date="2015-03" db="EMBL/GenBank/DDBJ databases">
        <title>RNA-seq based gene annotation and comparative genomics of four Zymoseptoria species reveal species-specific pathogenicity related genes and transposable element activity.</title>
        <authorList>
            <person name="Grandaubert J."/>
            <person name="Bhattacharyya A."/>
            <person name="Stukenbrock E.H."/>
        </authorList>
    </citation>
    <scope>NUCLEOTIDE SEQUENCE [LARGE SCALE GENOMIC DNA]</scope>
    <source>
        <strain evidence="2 3">Zb18110</strain>
    </source>
</reference>
<organism evidence="2 3">
    <name type="scientific">Zymoseptoria brevis</name>
    <dbReference type="NCBI Taxonomy" id="1047168"/>
    <lineage>
        <taxon>Eukaryota</taxon>
        <taxon>Fungi</taxon>
        <taxon>Dikarya</taxon>
        <taxon>Ascomycota</taxon>
        <taxon>Pezizomycotina</taxon>
        <taxon>Dothideomycetes</taxon>
        <taxon>Dothideomycetidae</taxon>
        <taxon>Mycosphaerellales</taxon>
        <taxon>Mycosphaerellaceae</taxon>
        <taxon>Zymoseptoria</taxon>
    </lineage>
</organism>
<dbReference type="OrthoDB" id="5342507at2759"/>
<feature type="transmembrane region" description="Helical" evidence="1">
    <location>
        <begin position="45"/>
        <end position="66"/>
    </location>
</feature>
<dbReference type="Proteomes" id="UP000033647">
    <property type="component" value="Unassembled WGS sequence"/>
</dbReference>
<feature type="transmembrane region" description="Helical" evidence="1">
    <location>
        <begin position="123"/>
        <end position="148"/>
    </location>
</feature>
<name>A0A0F4G885_9PEZI</name>
<accession>A0A0F4G885</accession>
<feature type="transmembrane region" description="Helical" evidence="1">
    <location>
        <begin position="73"/>
        <end position="95"/>
    </location>
</feature>
<keyword evidence="3" id="KW-1185">Reference proteome</keyword>
<dbReference type="STRING" id="1047168.A0A0F4G885"/>
<sequence length="169" mass="18401">MAIKGGLLRLVKIGCYLVAFCCATVITGAFAWFCIDRDEFEDRNLASLVIGAVTMFYTLVAALFTCCTAGISFFAVISIFLDIVFAALMIAVAAINSSATNGCDRRPYPRIIYRGSRLMDCELFVAAFAVAIVAIFMFIVTAVTQVLIRGHSRKTHVSKGEFDGRLDLA</sequence>
<evidence type="ECO:0008006" key="4">
    <source>
        <dbReference type="Google" id="ProtNLM"/>
    </source>
</evidence>
<evidence type="ECO:0000313" key="2">
    <source>
        <dbReference type="EMBL" id="KJX93571.1"/>
    </source>
</evidence>
<dbReference type="AlphaFoldDB" id="A0A0F4G885"/>
<protein>
    <recommendedName>
        <fullName evidence="4">MARVEL domain-containing protein</fullName>
    </recommendedName>
</protein>
<evidence type="ECO:0000256" key="1">
    <source>
        <dbReference type="SAM" id="Phobius"/>
    </source>
</evidence>
<keyword evidence="1" id="KW-0812">Transmembrane</keyword>
<evidence type="ECO:0000313" key="3">
    <source>
        <dbReference type="Proteomes" id="UP000033647"/>
    </source>
</evidence>
<gene>
    <name evidence="2" type="ORF">TI39_contig4294g00005</name>
</gene>